<dbReference type="SMART" id="SM00596">
    <property type="entry name" value="PRE_C2HC"/>
    <property type="match status" value="1"/>
</dbReference>
<dbReference type="AlphaFoldDB" id="A0A6G0ZAH6"/>
<reference evidence="2 3" key="1">
    <citation type="submission" date="2019-08" db="EMBL/GenBank/DDBJ databases">
        <title>Whole genome of Aphis craccivora.</title>
        <authorList>
            <person name="Voronova N.V."/>
            <person name="Shulinski R.S."/>
            <person name="Bandarenka Y.V."/>
            <person name="Zhorov D.G."/>
            <person name="Warner D."/>
        </authorList>
    </citation>
    <scope>NUCLEOTIDE SEQUENCE [LARGE SCALE GENOMIC DNA]</scope>
    <source>
        <strain evidence="2">180601</strain>
        <tissue evidence="2">Whole Body</tissue>
    </source>
</reference>
<evidence type="ECO:0000313" key="2">
    <source>
        <dbReference type="EMBL" id="KAF0767618.1"/>
    </source>
</evidence>
<protein>
    <recommendedName>
        <fullName evidence="1">Pre-C2HC domain-containing protein</fullName>
    </recommendedName>
</protein>
<evidence type="ECO:0000313" key="3">
    <source>
        <dbReference type="Proteomes" id="UP000478052"/>
    </source>
</evidence>
<dbReference type="OrthoDB" id="6624230at2759"/>
<proteinExistence type="predicted"/>
<evidence type="ECO:0000259" key="1">
    <source>
        <dbReference type="SMART" id="SM00596"/>
    </source>
</evidence>
<dbReference type="Proteomes" id="UP000478052">
    <property type="component" value="Unassembled WGS sequence"/>
</dbReference>
<name>A0A6G0ZAH6_APHCR</name>
<feature type="domain" description="Pre-C2HC" evidence="1">
    <location>
        <begin position="28"/>
        <end position="96"/>
    </location>
</feature>
<accession>A0A6G0ZAH6</accession>
<comment type="caution">
    <text evidence="2">The sequence shown here is derived from an EMBL/GenBank/DDBJ whole genome shotgun (WGS) entry which is preliminary data.</text>
</comment>
<dbReference type="EMBL" id="VUJU01000928">
    <property type="protein sequence ID" value="KAF0767618.1"/>
    <property type="molecule type" value="Genomic_DNA"/>
</dbReference>
<sequence length="106" mass="12343">MTLYHTYQPQEDKSFRVVIQNLHPLTPIVEIGIAIEEIGYSVRQITNVLKKITKNKLPMFFVDLEPASINNDIFSVTPLLHTKVKIEEPHKRRDIIQCQNCQDYGH</sequence>
<organism evidence="2 3">
    <name type="scientific">Aphis craccivora</name>
    <name type="common">Cowpea aphid</name>
    <dbReference type="NCBI Taxonomy" id="307492"/>
    <lineage>
        <taxon>Eukaryota</taxon>
        <taxon>Metazoa</taxon>
        <taxon>Ecdysozoa</taxon>
        <taxon>Arthropoda</taxon>
        <taxon>Hexapoda</taxon>
        <taxon>Insecta</taxon>
        <taxon>Pterygota</taxon>
        <taxon>Neoptera</taxon>
        <taxon>Paraneoptera</taxon>
        <taxon>Hemiptera</taxon>
        <taxon>Sternorrhyncha</taxon>
        <taxon>Aphidomorpha</taxon>
        <taxon>Aphidoidea</taxon>
        <taxon>Aphididae</taxon>
        <taxon>Aphidini</taxon>
        <taxon>Aphis</taxon>
        <taxon>Aphis</taxon>
    </lineage>
</organism>
<dbReference type="InterPro" id="IPR006579">
    <property type="entry name" value="Pre_C2HC_dom"/>
</dbReference>
<gene>
    <name evidence="2" type="ORF">FWK35_00006093</name>
</gene>
<dbReference type="Pfam" id="PF07530">
    <property type="entry name" value="PRE_C2HC"/>
    <property type="match status" value="1"/>
</dbReference>
<keyword evidence="3" id="KW-1185">Reference proteome</keyword>